<reference evidence="2" key="2">
    <citation type="submission" date="2019-04" db="EMBL/GenBank/DDBJ databases">
        <authorList>
            <person name="Howe K."/>
            <person name="Paulini M."/>
            <person name="Williams G."/>
        </authorList>
    </citation>
    <scope>NUCLEOTIDE SEQUENCE [LARGE SCALE GENOMIC DNA]</scope>
    <source>
        <strain evidence="2">FR3</strain>
    </source>
</reference>
<dbReference type="AlphaFoldDB" id="A0A4E9FBQ4"/>
<accession>A0A5S6P9N0</accession>
<evidence type="ECO:0000313" key="3">
    <source>
        <dbReference type="Proteomes" id="UP000006672"/>
    </source>
</evidence>
<feature type="chain" id="PRO_5020023623" evidence="1">
    <location>
        <begin position="21"/>
        <end position="58"/>
    </location>
</feature>
<feature type="signal peptide" evidence="1">
    <location>
        <begin position="1"/>
        <end position="20"/>
    </location>
</feature>
<dbReference type="CTD" id="66057733"/>
<evidence type="ECO:0000313" key="2">
    <source>
        <dbReference type="EMBL" id="VIO93564.1"/>
    </source>
</evidence>
<gene>
    <name evidence="2 4" type="primary">Bm1297</name>
    <name evidence="2" type="ORF">BM_BM1297</name>
</gene>
<protein>
    <submittedName>
        <fullName evidence="4">Bm1297</fullName>
    </submittedName>
</protein>
<sequence>MYFFCYFYFAVLSLMVASWMREIPHWCGLPVQKSSASLTKPSCNGTTTYNIAPCKSFS</sequence>
<reference evidence="4" key="3">
    <citation type="submission" date="2019-12" db="UniProtKB">
        <authorList>
            <consortium name="WormBaseParasite"/>
        </authorList>
    </citation>
    <scope>IDENTIFICATION</scope>
</reference>
<proteinExistence type="predicted"/>
<organism evidence="2">
    <name type="scientific">Brugia malayi</name>
    <name type="common">Filarial nematode worm</name>
    <dbReference type="NCBI Taxonomy" id="6279"/>
    <lineage>
        <taxon>Eukaryota</taxon>
        <taxon>Metazoa</taxon>
        <taxon>Ecdysozoa</taxon>
        <taxon>Nematoda</taxon>
        <taxon>Chromadorea</taxon>
        <taxon>Rhabditida</taxon>
        <taxon>Spirurina</taxon>
        <taxon>Spiruromorpha</taxon>
        <taxon>Filarioidea</taxon>
        <taxon>Onchocercidae</taxon>
        <taxon>Brugia</taxon>
    </lineage>
</organism>
<evidence type="ECO:0000313" key="4">
    <source>
        <dbReference type="WBParaSite" id="Bm1297b.1"/>
    </source>
</evidence>
<reference evidence="3" key="1">
    <citation type="journal article" date="2007" name="Science">
        <title>Draft genome of the filarial nematode parasite Brugia malayi.</title>
        <authorList>
            <person name="Ghedin E."/>
            <person name="Wang S."/>
            <person name="Spiro D."/>
            <person name="Caler E."/>
            <person name="Zhao Q."/>
            <person name="Crabtree J."/>
            <person name="Allen J.E."/>
            <person name="Delcher A.L."/>
            <person name="Guiliano D.B."/>
            <person name="Miranda-Saavedra D."/>
            <person name="Angiuoli S.V."/>
            <person name="Creasy T."/>
            <person name="Amedeo P."/>
            <person name="Haas B."/>
            <person name="El-Sayed N.M."/>
            <person name="Wortman J.R."/>
            <person name="Feldblyum T."/>
            <person name="Tallon L."/>
            <person name="Schatz M."/>
            <person name="Shumway M."/>
            <person name="Koo H."/>
            <person name="Salzberg S.L."/>
            <person name="Schobel S."/>
            <person name="Pertea M."/>
            <person name="Pop M."/>
            <person name="White O."/>
            <person name="Barton G.J."/>
            <person name="Carlow C.K."/>
            <person name="Crawford M.J."/>
            <person name="Daub J."/>
            <person name="Dimmic M.W."/>
            <person name="Estes C.F."/>
            <person name="Foster J.M."/>
            <person name="Ganatra M."/>
            <person name="Gregory W.F."/>
            <person name="Johnson N.M."/>
            <person name="Jin J."/>
            <person name="Komuniecki R."/>
            <person name="Korf I."/>
            <person name="Kumar S."/>
            <person name="Laney S."/>
            <person name="Li B.W."/>
            <person name="Li W."/>
            <person name="Lindblom T.H."/>
            <person name="Lustigman S."/>
            <person name="Ma D."/>
            <person name="Maina C.V."/>
            <person name="Martin D.M."/>
            <person name="McCarter J.P."/>
            <person name="McReynolds L."/>
            <person name="Mitreva M."/>
            <person name="Nutman T.B."/>
            <person name="Parkinson J."/>
            <person name="Peregrin-Alvarez J.M."/>
            <person name="Poole C."/>
            <person name="Ren Q."/>
            <person name="Saunders L."/>
            <person name="Sluder A.E."/>
            <person name="Smith K."/>
            <person name="Stanke M."/>
            <person name="Unnasch T.R."/>
            <person name="Ware J."/>
            <person name="Wei A.D."/>
            <person name="Weil G."/>
            <person name="Williams D.J."/>
            <person name="Zhang Y."/>
            <person name="Williams S.A."/>
            <person name="Fraser-Liggett C."/>
            <person name="Slatko B."/>
            <person name="Blaxter M.L."/>
            <person name="Scott A.L."/>
        </authorList>
    </citation>
    <scope>NUCLEOTIDE SEQUENCE</scope>
    <source>
        <strain evidence="3">FR3</strain>
    </source>
</reference>
<keyword evidence="3" id="KW-1185">Reference proteome</keyword>
<dbReference type="GeneID" id="66057733"/>
<keyword evidence="1" id="KW-0732">Signal</keyword>
<dbReference type="Proteomes" id="UP000006672">
    <property type="component" value="Unassembled WGS sequence"/>
</dbReference>
<name>A0A4E9FBQ4_BRUMA</name>
<accession>A0A4E9FBQ4</accession>
<dbReference type="WBParaSite" id="Bm1297b.1">
    <property type="protein sequence ID" value="Bm1297b.1"/>
    <property type="gene ID" value="WBGene00221558"/>
</dbReference>
<dbReference type="EMBL" id="CAAKNF010000193">
    <property type="protein sequence ID" value="VIO93564.1"/>
    <property type="molecule type" value="Genomic_DNA"/>
</dbReference>
<dbReference type="RefSeq" id="XP_042934378.1">
    <property type="nucleotide sequence ID" value="XM_043078444.1"/>
</dbReference>
<evidence type="ECO:0000256" key="1">
    <source>
        <dbReference type="SAM" id="SignalP"/>
    </source>
</evidence>